<keyword evidence="1" id="KW-0175">Coiled coil</keyword>
<dbReference type="EMBL" id="PVTR01000011">
    <property type="protein sequence ID" value="PRY85699.1"/>
    <property type="molecule type" value="Genomic_DNA"/>
</dbReference>
<proteinExistence type="predicted"/>
<organism evidence="2 3">
    <name type="scientific">Mongoliibacter ruber</name>
    <dbReference type="NCBI Taxonomy" id="1750599"/>
    <lineage>
        <taxon>Bacteria</taxon>
        <taxon>Pseudomonadati</taxon>
        <taxon>Bacteroidota</taxon>
        <taxon>Cytophagia</taxon>
        <taxon>Cytophagales</taxon>
        <taxon>Cyclobacteriaceae</taxon>
        <taxon>Mongoliibacter</taxon>
    </lineage>
</organism>
<keyword evidence="3" id="KW-1185">Reference proteome</keyword>
<feature type="coiled-coil region" evidence="1">
    <location>
        <begin position="330"/>
        <end position="390"/>
    </location>
</feature>
<reference evidence="2 3" key="1">
    <citation type="submission" date="2018-03" db="EMBL/GenBank/DDBJ databases">
        <title>Genomic Encyclopedia of Archaeal and Bacterial Type Strains, Phase II (KMG-II): from individual species to whole genera.</title>
        <authorList>
            <person name="Goeker M."/>
        </authorList>
    </citation>
    <scope>NUCLEOTIDE SEQUENCE [LARGE SCALE GENOMIC DNA]</scope>
    <source>
        <strain evidence="2 3">DSM 27929</strain>
    </source>
</reference>
<comment type="caution">
    <text evidence="2">The sequence shown here is derived from an EMBL/GenBank/DDBJ whole genome shotgun (WGS) entry which is preliminary data.</text>
</comment>
<dbReference type="AlphaFoldDB" id="A0A2T0WG73"/>
<gene>
    <name evidence="2" type="ORF">CLW00_11141</name>
</gene>
<dbReference type="OrthoDB" id="831785at2"/>
<dbReference type="Proteomes" id="UP000238157">
    <property type="component" value="Unassembled WGS sequence"/>
</dbReference>
<name>A0A2T0WG73_9BACT</name>
<evidence type="ECO:0000313" key="2">
    <source>
        <dbReference type="EMBL" id="PRY85699.1"/>
    </source>
</evidence>
<sequence length="668" mass="78817">MRFYLFFVFLLVFTSNIVLGQQKKQEVFEGSFFLKEHEEGKVRYGFYRNEDDEKVFHGNFSFSSENLDSLDNFFQRKITGTYADGLKNEKWVYQNNIFKINISTVNDRFQVQSTADGIVQKLEASYKDGKAVGIWRLEEHKVESSQQKDRKILMIANFEDGRMIDNFLFDGYLHGNKTKVTGRFSKDQFFDGEWEFSYTKDSAEFYEKRVYDNGFLTSILQKDLTNNVSFHDIELTRVEKKLSNVKRGLDDIDYTIGKDFFGVGFDDGFPFFSEEAISQKYGNDVLNEIFSLFIEREYVAGLDLDGIEKLRPGGTRRFEYTFTGKEKEALEESETLLANYTSDLEKFVNNTTLSLNRQKTDSLSFSFRLAQNILNNFKILEDNIELLKSESFKYQSKRTYYRSGIEGIEKVDTVRYTFDGEERKRIIENPVDFSISDDVVFNIRNYVQAKGKIVDQLDLYFKDMIIEIERDMVSQQLEEDLINSIQKVSDTYDIERGVEGIDEEGIVLTRFHVSMYQNYQRKLDLMMQEYSTVEGFEDKQEKGLEIINMAQTYYEAYYPIGEVRKRLQQLDEAYTKISYNPYMDRHDIKTRVKRNIYFAAVDYLLPDYRERIINVDDFRELPDLIDEMNDAFDSLIEIANKPDSETRSMERRLRRESNPSRIKRIIDL</sequence>
<evidence type="ECO:0000313" key="3">
    <source>
        <dbReference type="Proteomes" id="UP000238157"/>
    </source>
</evidence>
<protein>
    <submittedName>
        <fullName evidence="2">Uncharacterized protein</fullName>
    </submittedName>
</protein>
<evidence type="ECO:0000256" key="1">
    <source>
        <dbReference type="SAM" id="Coils"/>
    </source>
</evidence>
<accession>A0A2T0WG73</accession>
<dbReference type="RefSeq" id="WP_106134877.1">
    <property type="nucleotide sequence ID" value="NZ_PVTR01000011.1"/>
</dbReference>